<evidence type="ECO:0008006" key="7">
    <source>
        <dbReference type="Google" id="ProtNLM"/>
    </source>
</evidence>
<dbReference type="AlphaFoldDB" id="A0A098BP53"/>
<feature type="domain" description="PucR C-terminal helix-turn-helix" evidence="2">
    <location>
        <begin position="365"/>
        <end position="420"/>
    </location>
</feature>
<dbReference type="Gene3D" id="1.10.10.2840">
    <property type="entry name" value="PucR C-terminal helix-turn-helix domain"/>
    <property type="match status" value="1"/>
</dbReference>
<dbReference type="InterPro" id="IPR025736">
    <property type="entry name" value="PucR_C-HTH_dom"/>
</dbReference>
<dbReference type="PANTHER" id="PTHR33744">
    <property type="entry name" value="CARBOHYDRATE DIACID REGULATOR"/>
    <property type="match status" value="1"/>
</dbReference>
<evidence type="ECO:0000256" key="1">
    <source>
        <dbReference type="ARBA" id="ARBA00006754"/>
    </source>
</evidence>
<dbReference type="Pfam" id="PF14361">
    <property type="entry name" value="RsbRD_N"/>
    <property type="match status" value="1"/>
</dbReference>
<comment type="similarity">
    <text evidence="1">Belongs to the CdaR family.</text>
</comment>
<proteinExistence type="inferred from homology"/>
<dbReference type="PANTHER" id="PTHR33744:SF1">
    <property type="entry name" value="DNA-BINDING TRANSCRIPTIONAL ACTIVATOR ADER"/>
    <property type="match status" value="1"/>
</dbReference>
<evidence type="ECO:0000313" key="6">
    <source>
        <dbReference type="Proteomes" id="UP000042997"/>
    </source>
</evidence>
<protein>
    <recommendedName>
        <fullName evidence="7">PucR family transcriptional regulator</fullName>
    </recommendedName>
</protein>
<feature type="domain" description="CdaR GGDEF-like" evidence="4">
    <location>
        <begin position="204"/>
        <end position="314"/>
    </location>
</feature>
<evidence type="ECO:0000259" key="4">
    <source>
        <dbReference type="Pfam" id="PF17853"/>
    </source>
</evidence>
<dbReference type="eggNOG" id="COG2508">
    <property type="taxonomic scope" value="Bacteria"/>
</dbReference>
<dbReference type="InterPro" id="IPR025751">
    <property type="entry name" value="RsbRD_N_dom"/>
</dbReference>
<dbReference type="InterPro" id="IPR051448">
    <property type="entry name" value="CdaR-like_regulators"/>
</dbReference>
<dbReference type="EMBL" id="CCSD01000085">
    <property type="protein sequence ID" value="CDZ90343.1"/>
    <property type="molecule type" value="Genomic_DNA"/>
</dbReference>
<dbReference type="Pfam" id="PF17853">
    <property type="entry name" value="GGDEF_2"/>
    <property type="match status" value="1"/>
</dbReference>
<sequence length="433" mass="46958">MSTGPLFPHRYVLWHTCTVLRAAVAPEVVSLVGDVAELMLREIDQLVAEMDAAEVAVAPMLGADAAIAAEMSASNRANAARLLTTLARREVGGAPIDVPPEALDVVRTVVRRGIDLEVIYQAYRRGQNVAWQRFLAHAGRMVPPGPQFVELLEVTSQLMFDYVDHVVSRVIADAQREREEVLGGALARRAETVHLILDGAPIDPRRASERLGYQLARHHTALVLWAERAGGTQGALESAATLLAQAAGARTPLTLPAGTSTLWAWLGTGSEPALDALREAITKAQPNIRVVVGPARVGIDGFRRSHDAALTMHRLLSGQRGGDRVALYREFEVTTLAARDLDRAAEFVATTLGPLAADTPGAARLRQTLRVFLEEAENAPRTAARLHTHRNTVLQRVTRATELLGHRPGARRLPVELALELAHHLGPRLLARD</sequence>
<reference evidence="5 6" key="1">
    <citation type="journal article" date="2014" name="Genome Announc.">
        <title>Draft Genome Sequence of Propane- and Butane-Oxidizing Actinobacterium Rhodococcus ruber IEGM 231.</title>
        <authorList>
            <person name="Ivshina I.B."/>
            <person name="Kuyukina M.S."/>
            <person name="Krivoruchko A.V."/>
            <person name="Barbe V."/>
            <person name="Fischer C."/>
        </authorList>
    </citation>
    <scope>NUCLEOTIDE SEQUENCE [LARGE SCALE GENOMIC DNA]</scope>
</reference>
<feature type="domain" description="RsbT co-antagonist protein RsbRD N-terminal" evidence="3">
    <location>
        <begin position="44"/>
        <end position="189"/>
    </location>
</feature>
<dbReference type="InterPro" id="IPR041522">
    <property type="entry name" value="CdaR_GGDEF"/>
</dbReference>
<organism evidence="5 6">
    <name type="scientific">Rhodococcus ruber</name>
    <dbReference type="NCBI Taxonomy" id="1830"/>
    <lineage>
        <taxon>Bacteria</taxon>
        <taxon>Bacillati</taxon>
        <taxon>Actinomycetota</taxon>
        <taxon>Actinomycetes</taxon>
        <taxon>Mycobacteriales</taxon>
        <taxon>Nocardiaceae</taxon>
        <taxon>Rhodococcus</taxon>
    </lineage>
</organism>
<evidence type="ECO:0000259" key="3">
    <source>
        <dbReference type="Pfam" id="PF14361"/>
    </source>
</evidence>
<evidence type="ECO:0000313" key="5">
    <source>
        <dbReference type="EMBL" id="CDZ90343.1"/>
    </source>
</evidence>
<dbReference type="Proteomes" id="UP000042997">
    <property type="component" value="Unassembled WGS sequence"/>
</dbReference>
<accession>A0A098BP53</accession>
<gene>
    <name evidence="5" type="ORF">RHRU231_710021</name>
</gene>
<dbReference type="InterPro" id="IPR042070">
    <property type="entry name" value="PucR_C-HTH_sf"/>
</dbReference>
<name>A0A098BP53_9NOCA</name>
<evidence type="ECO:0000259" key="2">
    <source>
        <dbReference type="Pfam" id="PF13556"/>
    </source>
</evidence>
<dbReference type="Pfam" id="PF13556">
    <property type="entry name" value="HTH_30"/>
    <property type="match status" value="1"/>
</dbReference>